<feature type="chain" id="PRO_5004928019" evidence="1">
    <location>
        <begin position="31"/>
        <end position="91"/>
    </location>
</feature>
<gene>
    <name evidence="2" type="ORF">L484_027029</name>
</gene>
<feature type="signal peptide" evidence="1">
    <location>
        <begin position="1"/>
        <end position="30"/>
    </location>
</feature>
<evidence type="ECO:0000313" key="2">
    <source>
        <dbReference type="EMBL" id="EXB63686.1"/>
    </source>
</evidence>
<organism evidence="2 3">
    <name type="scientific">Morus notabilis</name>
    <dbReference type="NCBI Taxonomy" id="981085"/>
    <lineage>
        <taxon>Eukaryota</taxon>
        <taxon>Viridiplantae</taxon>
        <taxon>Streptophyta</taxon>
        <taxon>Embryophyta</taxon>
        <taxon>Tracheophyta</taxon>
        <taxon>Spermatophyta</taxon>
        <taxon>Magnoliopsida</taxon>
        <taxon>eudicotyledons</taxon>
        <taxon>Gunneridae</taxon>
        <taxon>Pentapetalae</taxon>
        <taxon>rosids</taxon>
        <taxon>fabids</taxon>
        <taxon>Rosales</taxon>
        <taxon>Moraceae</taxon>
        <taxon>Moreae</taxon>
        <taxon>Morus</taxon>
    </lineage>
</organism>
<reference evidence="3" key="1">
    <citation type="submission" date="2013-01" db="EMBL/GenBank/DDBJ databases">
        <title>Draft Genome Sequence of a Mulberry Tree, Morus notabilis C.K. Schneid.</title>
        <authorList>
            <person name="He N."/>
            <person name="Zhao S."/>
        </authorList>
    </citation>
    <scope>NUCLEOTIDE SEQUENCE</scope>
</reference>
<name>W9R1H5_9ROSA</name>
<proteinExistence type="predicted"/>
<keyword evidence="1" id="KW-0732">Signal</keyword>
<keyword evidence="3" id="KW-1185">Reference proteome</keyword>
<evidence type="ECO:0000256" key="1">
    <source>
        <dbReference type="SAM" id="SignalP"/>
    </source>
</evidence>
<dbReference type="EMBL" id="KE344491">
    <property type="protein sequence ID" value="EXB63686.1"/>
    <property type="molecule type" value="Genomic_DNA"/>
</dbReference>
<dbReference type="AlphaFoldDB" id="W9R1H5"/>
<dbReference type="Proteomes" id="UP000030645">
    <property type="component" value="Unassembled WGS sequence"/>
</dbReference>
<evidence type="ECO:0000313" key="3">
    <source>
        <dbReference type="Proteomes" id="UP000030645"/>
    </source>
</evidence>
<protein>
    <submittedName>
        <fullName evidence="2">Uncharacterized protein</fullName>
    </submittedName>
</protein>
<accession>W9R1H5</accession>
<sequence length="91" mass="9789">MAGVARTLRSGSVFLLLFLLLSFFSYGTETQASNTMKLAGSWRGIEAGTLDQFTLRAVKHSGPSPSGPGHRSSVNSRLLVRIKASVREGHN</sequence>